<organism evidence="1 2">
    <name type="scientific">Sphaerodactylus townsendi</name>
    <dbReference type="NCBI Taxonomy" id="933632"/>
    <lineage>
        <taxon>Eukaryota</taxon>
        <taxon>Metazoa</taxon>
        <taxon>Chordata</taxon>
        <taxon>Craniata</taxon>
        <taxon>Vertebrata</taxon>
        <taxon>Euteleostomi</taxon>
        <taxon>Lepidosauria</taxon>
        <taxon>Squamata</taxon>
        <taxon>Bifurcata</taxon>
        <taxon>Gekkota</taxon>
        <taxon>Sphaerodactylidae</taxon>
        <taxon>Sphaerodactylus</taxon>
    </lineage>
</organism>
<keyword evidence="2" id="KW-1185">Reference proteome</keyword>
<gene>
    <name evidence="1" type="ORF">K3G42_022117</name>
</gene>
<sequence>MPLKCSCTPSSKQEYGKRDVEILSDDMKLEVVFSFPCFFPSEIKEDQAMLITQSLSPQAVCFISDASLGSMKFPLRAVASAATSSQESVTQDLDYQSIPPI</sequence>
<reference evidence="1" key="1">
    <citation type="submission" date="2021-08" db="EMBL/GenBank/DDBJ databases">
        <title>The first chromosome-level gecko genome reveals the dynamic sex chromosomes of Neotropical dwarf geckos (Sphaerodactylidae: Sphaerodactylus).</title>
        <authorList>
            <person name="Pinto B.J."/>
            <person name="Keating S.E."/>
            <person name="Gamble T."/>
        </authorList>
    </citation>
    <scope>NUCLEOTIDE SEQUENCE</scope>
    <source>
        <strain evidence="1">TG3544</strain>
    </source>
</reference>
<comment type="caution">
    <text evidence="1">The sequence shown here is derived from an EMBL/GenBank/DDBJ whole genome shotgun (WGS) entry which is preliminary data.</text>
</comment>
<evidence type="ECO:0000313" key="1">
    <source>
        <dbReference type="EMBL" id="KAH8016717.1"/>
    </source>
</evidence>
<dbReference type="Proteomes" id="UP000827872">
    <property type="component" value="Linkage Group LG01"/>
</dbReference>
<protein>
    <submittedName>
        <fullName evidence="1">Uncharacterized protein</fullName>
    </submittedName>
</protein>
<evidence type="ECO:0000313" key="2">
    <source>
        <dbReference type="Proteomes" id="UP000827872"/>
    </source>
</evidence>
<dbReference type="EMBL" id="CM037614">
    <property type="protein sequence ID" value="KAH8016717.1"/>
    <property type="molecule type" value="Genomic_DNA"/>
</dbReference>
<accession>A0ACB8GAX5</accession>
<name>A0ACB8GAX5_9SAUR</name>
<proteinExistence type="predicted"/>